<dbReference type="EMBL" id="OFSP01000039">
    <property type="protein sequence ID" value="SOY69083.1"/>
    <property type="molecule type" value="Genomic_DNA"/>
</dbReference>
<protein>
    <submittedName>
        <fullName evidence="1">Uncharacterized protein</fullName>
    </submittedName>
</protein>
<dbReference type="Proteomes" id="UP000256297">
    <property type="component" value="Chromosome CBM2589_a"/>
</dbReference>
<name>A0A976A988_9BURK</name>
<evidence type="ECO:0000313" key="2">
    <source>
        <dbReference type="Proteomes" id="UP000256297"/>
    </source>
</evidence>
<proteinExistence type="predicted"/>
<comment type="caution">
    <text evidence="1">The sequence shown here is derived from an EMBL/GenBank/DDBJ whole genome shotgun (WGS) entry which is preliminary data.</text>
</comment>
<evidence type="ECO:0000313" key="1">
    <source>
        <dbReference type="EMBL" id="SOY69083.1"/>
    </source>
</evidence>
<accession>A0A976A988</accession>
<sequence>MYGRACRPLTHVWTWITCLLPRVLWFIRIMLYPPGLTSPECGRIGAVKICKKDGTSLQRAAAIMHDNMARGPAAVHAQANAPIKNQGIH</sequence>
<gene>
    <name evidence="1" type="ORF">CBM2589_A90553</name>
</gene>
<dbReference type="AlphaFoldDB" id="A0A976A988"/>
<reference evidence="1 2" key="1">
    <citation type="submission" date="2018-01" db="EMBL/GenBank/DDBJ databases">
        <authorList>
            <person name="Clerissi C."/>
        </authorList>
    </citation>
    <scope>NUCLEOTIDE SEQUENCE [LARGE SCALE GENOMIC DNA]</scope>
    <source>
        <strain evidence="1">Cupriavidus taiwanensis STM 3521</strain>
    </source>
</reference>
<organism evidence="1 2">
    <name type="scientific">Cupriavidus taiwanensis</name>
    <dbReference type="NCBI Taxonomy" id="164546"/>
    <lineage>
        <taxon>Bacteria</taxon>
        <taxon>Pseudomonadati</taxon>
        <taxon>Pseudomonadota</taxon>
        <taxon>Betaproteobacteria</taxon>
        <taxon>Burkholderiales</taxon>
        <taxon>Burkholderiaceae</taxon>
        <taxon>Cupriavidus</taxon>
    </lineage>
</organism>